<comment type="caution">
    <text evidence="5">The sequence shown here is derived from an EMBL/GenBank/DDBJ whole genome shotgun (WGS) entry which is preliminary data.</text>
</comment>
<dbReference type="EMBL" id="JACBNQ010000003">
    <property type="protein sequence ID" value="NYB73460.1"/>
    <property type="molecule type" value="Genomic_DNA"/>
</dbReference>
<accession>A0A974BIW6</accession>
<evidence type="ECO:0000313" key="6">
    <source>
        <dbReference type="Proteomes" id="UP000611629"/>
    </source>
</evidence>
<comment type="similarity">
    <text evidence="1">Belongs to the LytR/CpsA/Psr (LCP) family.</text>
</comment>
<evidence type="ECO:0000313" key="5">
    <source>
        <dbReference type="EMBL" id="NYB73460.1"/>
    </source>
</evidence>
<evidence type="ECO:0000259" key="4">
    <source>
        <dbReference type="Pfam" id="PF05569"/>
    </source>
</evidence>
<organism evidence="5 6">
    <name type="scientific">Sedimentibacter hydroxybenzoicus DSM 7310</name>
    <dbReference type="NCBI Taxonomy" id="1123245"/>
    <lineage>
        <taxon>Bacteria</taxon>
        <taxon>Bacillati</taxon>
        <taxon>Bacillota</taxon>
        <taxon>Tissierellia</taxon>
        <taxon>Sedimentibacter</taxon>
    </lineage>
</organism>
<dbReference type="CDD" id="cd07341">
    <property type="entry name" value="M56_BlaR1_MecR1_like"/>
    <property type="match status" value="1"/>
</dbReference>
<keyword evidence="2" id="KW-0472">Membrane</keyword>
<evidence type="ECO:0000256" key="1">
    <source>
        <dbReference type="ARBA" id="ARBA00006068"/>
    </source>
</evidence>
<dbReference type="Pfam" id="PF03816">
    <property type="entry name" value="LytR_cpsA_psr"/>
    <property type="match status" value="1"/>
</dbReference>
<dbReference type="PANTHER" id="PTHR33392">
    <property type="entry name" value="POLYISOPRENYL-TEICHOIC ACID--PEPTIDOGLYCAN TEICHOIC ACID TRANSFERASE TAGU"/>
    <property type="match status" value="1"/>
</dbReference>
<reference evidence="5" key="1">
    <citation type="submission" date="2020-07" db="EMBL/GenBank/DDBJ databases">
        <title>Genomic analysis of a strain of Sedimentibacter Hydroxybenzoicus DSM7310.</title>
        <authorList>
            <person name="Ma S."/>
        </authorList>
    </citation>
    <scope>NUCLEOTIDE SEQUENCE</scope>
    <source>
        <strain evidence="5">DSM 7310</strain>
    </source>
</reference>
<name>A0A974BIW6_SEDHY</name>
<evidence type="ECO:0000256" key="2">
    <source>
        <dbReference type="SAM" id="Phobius"/>
    </source>
</evidence>
<dbReference type="AlphaFoldDB" id="A0A974BIW6"/>
<feature type="transmembrane region" description="Helical" evidence="2">
    <location>
        <begin position="315"/>
        <end position="338"/>
    </location>
</feature>
<keyword evidence="2" id="KW-1133">Transmembrane helix</keyword>
<dbReference type="PANTHER" id="PTHR33392:SF6">
    <property type="entry name" value="POLYISOPRENYL-TEICHOIC ACID--PEPTIDOGLYCAN TEICHOIC ACID TRANSFERASE TAGU"/>
    <property type="match status" value="1"/>
</dbReference>
<dbReference type="InterPro" id="IPR004474">
    <property type="entry name" value="LytR_CpsA_psr"/>
</dbReference>
<dbReference type="RefSeq" id="WP_179237160.1">
    <property type="nucleotide sequence ID" value="NZ_JACBNQ010000003.1"/>
</dbReference>
<feature type="transmembrane region" description="Helical" evidence="2">
    <location>
        <begin position="119"/>
        <end position="137"/>
    </location>
</feature>
<dbReference type="InterPro" id="IPR008756">
    <property type="entry name" value="Peptidase_M56"/>
</dbReference>
<feature type="domain" description="Cell envelope-related transcriptional attenuator" evidence="3">
    <location>
        <begin position="367"/>
        <end position="517"/>
    </location>
</feature>
<dbReference type="Pfam" id="PF05569">
    <property type="entry name" value="Peptidase_M56"/>
    <property type="match status" value="1"/>
</dbReference>
<feature type="transmembrane region" description="Helical" evidence="2">
    <location>
        <begin position="6"/>
        <end position="26"/>
    </location>
</feature>
<dbReference type="Gene3D" id="3.40.630.190">
    <property type="entry name" value="LCP protein"/>
    <property type="match status" value="1"/>
</dbReference>
<evidence type="ECO:0000259" key="3">
    <source>
        <dbReference type="Pfam" id="PF03816"/>
    </source>
</evidence>
<gene>
    <name evidence="5" type="ORF">HZF24_04835</name>
</gene>
<dbReference type="NCBIfam" id="TIGR00350">
    <property type="entry name" value="lytR_cpsA_psr"/>
    <property type="match status" value="1"/>
</dbReference>
<feature type="domain" description="Peptidase M56" evidence="4">
    <location>
        <begin position="9"/>
        <end position="306"/>
    </location>
</feature>
<keyword evidence="6" id="KW-1185">Reference proteome</keyword>
<proteinExistence type="inferred from homology"/>
<dbReference type="Proteomes" id="UP000611629">
    <property type="component" value="Unassembled WGS sequence"/>
</dbReference>
<dbReference type="InterPro" id="IPR050922">
    <property type="entry name" value="LytR/CpsA/Psr_CW_biosynth"/>
</dbReference>
<protein>
    <submittedName>
        <fullName evidence="5">LCP family protein</fullName>
    </submittedName>
</protein>
<feature type="transmembrane region" description="Helical" evidence="2">
    <location>
        <begin position="38"/>
        <end position="56"/>
    </location>
</feature>
<keyword evidence="2" id="KW-0812">Transmembrane</keyword>
<sequence length="596" mass="67624">MMSQIFTSVLLMSAVGSVLILVLLMLKPFTKKVFGSHWQYYIWLAVLIVMIIPLRIQLPSAPVEISPEELSIPELQTNEVQIVEQEPVEASNGQNMNTVETPFKLSDTIKGVHAGHYNIIIYIWATGAALFFMYGLFKYGLFVNILRRSSVKISCPEMTKALKETQMKNKVNVYVTDFIDAPMMVGLFRTSMWLPNHALSEKEFHYILMHELTHLKRHDLLYKWFALAVSSIHWFNPLAHFAVKQINEECEISCDLAVTTTMNNEDKNGYMNTILNFISANKVREQIFTTAMANDKNQIIRRFDMIRESSKKSKIIITVSIITALFILSIAMMSSGILNAKNIIPTNEPDGNRTNIVLIGYVTGQKHADTIMLFSLDNKNKDISILSIPSYTQIGNTGGLQSRISTIYVSEGENAVIDAIQSFLDIPVNYYVKLDTDSLKNVVDIMEGVEYNVPIKMVYDDPYQNLHINLEKGVQKMDGSKIEQLLRFRNNNTPTVPIGHIERDLLHQDFIAKLIRQKLVNMDVSNMTKLALAILNNVETNFPATEVPAYVSIWKDANFNDIKTFSLPGENVFDRGINNFIVDHDGLSSLAEQYLK</sequence>